<organism evidence="1 2">
    <name type="scientific">Phlebia brevispora</name>
    <dbReference type="NCBI Taxonomy" id="194682"/>
    <lineage>
        <taxon>Eukaryota</taxon>
        <taxon>Fungi</taxon>
        <taxon>Dikarya</taxon>
        <taxon>Basidiomycota</taxon>
        <taxon>Agaricomycotina</taxon>
        <taxon>Agaricomycetes</taxon>
        <taxon>Polyporales</taxon>
        <taxon>Meruliaceae</taxon>
        <taxon>Phlebia</taxon>
    </lineage>
</organism>
<sequence>MIVKSVRKQRDPEVGKNEWKYPRKPYKPTDTRAPSHFDLDEHFPSHLHFMTPPPELPEELNSSPRQAPPDRPERSRNAKAQARHRAKRKAYIEQLEQTVAKLHCALLLSPEQMGIEPLAGAGAPPSVLRIRELQDQNKELGRQIDDLRAQIEDRNVRIRQNMVKRRRMVEGSDSPNLISHVSSARRNNTPLHRATARQYNGPYPQRQHYSPITPAITAVTTQYTGRQHFPDSDTHTSSVVSTPTASLSSASIYLFALLPHHPLEAHYSPQMQDYYILSDHAQHVQRPSRSYQTDLHWGPRATRQVMKVEQDAYPVRSHTDAMLTVSHVETSWSRTDRDERMLHRRTPI</sequence>
<proteinExistence type="predicted"/>
<name>A0ACC1TDK1_9APHY</name>
<evidence type="ECO:0000313" key="2">
    <source>
        <dbReference type="Proteomes" id="UP001148662"/>
    </source>
</evidence>
<evidence type="ECO:0000313" key="1">
    <source>
        <dbReference type="EMBL" id="KAJ3559009.1"/>
    </source>
</evidence>
<comment type="caution">
    <text evidence="1">The sequence shown here is derived from an EMBL/GenBank/DDBJ whole genome shotgun (WGS) entry which is preliminary data.</text>
</comment>
<reference evidence="1" key="1">
    <citation type="submission" date="2022-07" db="EMBL/GenBank/DDBJ databases">
        <title>Genome Sequence of Phlebia brevispora.</title>
        <authorList>
            <person name="Buettner E."/>
        </authorList>
    </citation>
    <scope>NUCLEOTIDE SEQUENCE</scope>
    <source>
        <strain evidence="1">MPL23</strain>
    </source>
</reference>
<protein>
    <submittedName>
        <fullName evidence="1">Uncharacterized protein</fullName>
    </submittedName>
</protein>
<dbReference type="Proteomes" id="UP001148662">
    <property type="component" value="Unassembled WGS sequence"/>
</dbReference>
<dbReference type="EMBL" id="JANHOG010000051">
    <property type="protein sequence ID" value="KAJ3559009.1"/>
    <property type="molecule type" value="Genomic_DNA"/>
</dbReference>
<accession>A0ACC1TDK1</accession>
<gene>
    <name evidence="1" type="ORF">NM688_g598</name>
</gene>
<keyword evidence="2" id="KW-1185">Reference proteome</keyword>